<evidence type="ECO:0000313" key="1">
    <source>
        <dbReference type="EMBL" id="AFK20350.2"/>
    </source>
</evidence>
<dbReference type="HOGENOM" id="CLU_1763815_0_0_2"/>
<dbReference type="EMBL" id="CP001868">
    <property type="protein sequence ID" value="AFK20350.2"/>
    <property type="molecule type" value="Genomic_DNA"/>
</dbReference>
<dbReference type="eggNOG" id="arCOG09132">
    <property type="taxonomic scope" value="Archaea"/>
</dbReference>
<dbReference type="Proteomes" id="UP000299011">
    <property type="component" value="Chromosome"/>
</dbReference>
<dbReference type="RefSeq" id="WP_081603729.1">
    <property type="nucleotide sequence ID" value="NC_017941.2"/>
</dbReference>
<reference evidence="1" key="3">
    <citation type="submission" date="2014-05" db="EMBL/GenBank/DDBJ databases">
        <authorList>
            <person name="Wang L."/>
            <person name="Yang H."/>
            <person name="Xiang H."/>
        </authorList>
    </citation>
    <scope>NUCLEOTIDE SEQUENCE</scope>
    <source>
        <strain>CGMCC 1.2087</strain>
    </source>
</reference>
<gene>
    <name evidence="1" type="ordered locus">HFX_2671</name>
    <name evidence="2" type="ORF">E6P09_13405</name>
</gene>
<dbReference type="PROSITE" id="PS51318">
    <property type="entry name" value="TAT"/>
    <property type="match status" value="1"/>
</dbReference>
<dbReference type="AlphaFoldDB" id="I3R7Z0"/>
<dbReference type="Proteomes" id="UP000006469">
    <property type="component" value="Chromosome"/>
</dbReference>
<dbReference type="OrthoDB" id="291559at2157"/>
<name>I3R7Z0_HALMT</name>
<accession>I3R7Z0</accession>
<evidence type="ECO:0000313" key="4">
    <source>
        <dbReference type="Proteomes" id="UP000299011"/>
    </source>
</evidence>
<sequence length="147" mass="16201">MTPLPSRRRVLRRGLATAGVGLLGSFAGCSSLRGCSSAEIFLRGELVGHVPQNATVVDVDDPRVEQSPWVKKVVESASGGHPRELTVSDCLSDYDDLRQDLDALPAVHRSEDRLYYVRIEGQVVRVRAVFFAGEETRRSEVVLPRVD</sequence>
<dbReference type="PROSITE" id="PS51257">
    <property type="entry name" value="PROKAR_LIPOPROTEIN"/>
    <property type="match status" value="1"/>
</dbReference>
<evidence type="ECO:0000313" key="2">
    <source>
        <dbReference type="EMBL" id="QCQ76216.1"/>
    </source>
</evidence>
<evidence type="ECO:0000313" key="3">
    <source>
        <dbReference type="Proteomes" id="UP000006469"/>
    </source>
</evidence>
<dbReference type="InterPro" id="IPR006311">
    <property type="entry name" value="TAT_signal"/>
</dbReference>
<protein>
    <submittedName>
        <fullName evidence="2">Tat pathway signal protein</fullName>
    </submittedName>
</protein>
<dbReference type="KEGG" id="hme:HFX_2671"/>
<dbReference type="STRING" id="523841.HFX_2671"/>
<dbReference type="GeneID" id="40157432"/>
<proteinExistence type="predicted"/>
<dbReference type="EMBL" id="CP039139">
    <property type="protein sequence ID" value="QCQ76216.1"/>
    <property type="molecule type" value="Genomic_DNA"/>
</dbReference>
<reference evidence="1 3" key="2">
    <citation type="journal article" date="2012" name="J. Bacteriol.">
        <title>Complete genome sequence of the metabolically versatile halophilic archaeon Haloferax mediterranei, a poly(3-hydroxybutyrate-co-3-hydroxyvalerate) producer.</title>
        <authorList>
            <person name="Han J."/>
            <person name="Zhang F."/>
            <person name="Hou J."/>
            <person name="Liu X."/>
            <person name="Li M."/>
            <person name="Liu H."/>
            <person name="Cai L."/>
            <person name="Zhang B."/>
            <person name="Chen Y."/>
            <person name="Zhou J."/>
            <person name="Hu S."/>
            <person name="Xiang H."/>
        </authorList>
    </citation>
    <scope>NUCLEOTIDE SEQUENCE [LARGE SCALE GENOMIC DNA]</scope>
    <source>
        <strain evidence="3">ATCC 33500 / DSM 1411 / JCM 8866 / NBRC 14739 / NCIMB 2177 / R-4</strain>
        <strain evidence="1">CGMCC 1.2087</strain>
    </source>
</reference>
<reference evidence="2 4" key="4">
    <citation type="submission" date="2019-04" db="EMBL/GenBank/DDBJ databases">
        <title>Methylomes of two halophilic Archaea, Haloarcula marismortui and Haloferax mediterranei.</title>
        <authorList>
            <person name="DasSarma S."/>
            <person name="DasSarma P."/>
            <person name="DasSarma S."/>
            <person name="Fomenkov A."/>
            <person name="Vincze T."/>
            <person name="Anton B.P."/>
            <person name="Roberts R.J."/>
        </authorList>
    </citation>
    <scope>NUCLEOTIDE SEQUENCE [LARGE SCALE GENOMIC DNA]</scope>
    <source>
        <strain evidence="2">ATCC 33500</strain>
        <strain evidence="4">ATCC 33500 / DSM 1411 / JCM 8866 / NBRC 14739 / NCIMB 2177 / R-4</strain>
    </source>
</reference>
<reference evidence="1" key="1">
    <citation type="journal article" date="2012" name="Appl. Environ. Microbiol.">
        <title>Identification of the haloarchaeal phasin (PhaP) that functions in polyhydroxyalkanoate accumulation and granule formation in Haloferax mediterranei.</title>
        <authorList>
            <person name="Cai S."/>
            <person name="Cai L."/>
            <person name="Liu H."/>
            <person name="Liu X."/>
            <person name="Han J."/>
            <person name="Zhou J."/>
            <person name="Xiang H."/>
        </authorList>
    </citation>
    <scope>NUCLEOTIDE SEQUENCE</scope>
    <source>
        <strain>CGMCC 1.2087</strain>
    </source>
</reference>
<organism evidence="1 3">
    <name type="scientific">Haloferax mediterranei (strain ATCC 33500 / DSM 1411 / JCM 8866 / NBRC 14739 / NCIMB 2177 / R-4)</name>
    <name type="common">Halobacterium mediterranei</name>
    <dbReference type="NCBI Taxonomy" id="523841"/>
    <lineage>
        <taxon>Archaea</taxon>
        <taxon>Methanobacteriati</taxon>
        <taxon>Methanobacteriota</taxon>
        <taxon>Stenosarchaea group</taxon>
        <taxon>Halobacteria</taxon>
        <taxon>Halobacteriales</taxon>
        <taxon>Haloferacaceae</taxon>
        <taxon>Haloferax</taxon>
    </lineage>
</organism>